<dbReference type="GO" id="GO:0006308">
    <property type="term" value="P:DNA catabolic process"/>
    <property type="evidence" value="ECO:0007669"/>
    <property type="project" value="InterPro"/>
</dbReference>
<keyword evidence="7" id="KW-0325">Glycoprotein</keyword>
<name>A0A0M8MU73_9BASI</name>
<dbReference type="GO" id="GO:0003676">
    <property type="term" value="F:nucleic acid binding"/>
    <property type="evidence" value="ECO:0007669"/>
    <property type="project" value="InterPro"/>
</dbReference>
<feature type="signal peptide" evidence="8">
    <location>
        <begin position="1"/>
        <end position="17"/>
    </location>
</feature>
<dbReference type="InterPro" id="IPR003154">
    <property type="entry name" value="S1/P1nuclease"/>
</dbReference>
<evidence type="ECO:0000256" key="3">
    <source>
        <dbReference type="ARBA" id="ARBA00022723"/>
    </source>
</evidence>
<keyword evidence="10" id="KW-1185">Reference proteome</keyword>
<evidence type="ECO:0000256" key="5">
    <source>
        <dbReference type="ARBA" id="ARBA00022801"/>
    </source>
</evidence>
<evidence type="ECO:0000256" key="4">
    <source>
        <dbReference type="ARBA" id="ARBA00022759"/>
    </source>
</evidence>
<dbReference type="CDD" id="cd11010">
    <property type="entry name" value="S1-P1_nuclease"/>
    <property type="match status" value="1"/>
</dbReference>
<gene>
    <name evidence="9" type="ORF">Malapachy_3821</name>
</gene>
<evidence type="ECO:0000256" key="6">
    <source>
        <dbReference type="ARBA" id="ARBA00023157"/>
    </source>
</evidence>
<dbReference type="GeneID" id="28730156"/>
<protein>
    <submittedName>
        <fullName evidence="9">Phospholipase c p1 nuclease</fullName>
    </submittedName>
</protein>
<evidence type="ECO:0000256" key="1">
    <source>
        <dbReference type="ARBA" id="ARBA00009547"/>
    </source>
</evidence>
<evidence type="ECO:0000313" key="9">
    <source>
        <dbReference type="EMBL" id="KOS14424.1"/>
    </source>
</evidence>
<dbReference type="GO" id="GO:0016788">
    <property type="term" value="F:hydrolase activity, acting on ester bonds"/>
    <property type="evidence" value="ECO:0007669"/>
    <property type="project" value="InterPro"/>
</dbReference>
<dbReference type="OrthoDB" id="441446at2759"/>
<dbReference type="RefSeq" id="XP_017992056.1">
    <property type="nucleotide sequence ID" value="XM_018138280.1"/>
</dbReference>
<keyword evidence="6" id="KW-1015">Disulfide bond</keyword>
<dbReference type="AlphaFoldDB" id="A0A0M8MU73"/>
<keyword evidence="8" id="KW-0732">Signal</keyword>
<comment type="caution">
    <text evidence="9">The sequence shown here is derived from an EMBL/GenBank/DDBJ whole genome shotgun (WGS) entry which is preliminary data.</text>
</comment>
<sequence length="358" mass="40494">MRLVWWWLLCCASYVAAWGSTGHEIVATIAQSFLDSSVRSYLCTLLPSSSQYEAAWPGVHNQTQCHLADIATWADRVRIRMPWTSKWHYVNAVGDHPPTTCDFGSQGFHSSKHILNILPSMTHLFQEHAHRKAALRFMTHLVGDLHQPLHIVGRAHGGNFIRVRFGDKHANLHKVWDTHMLERRIEQLSNYSVPLDRPAWATALRGTKYDAYVRWILVEGLGQGTDAPVHPRWPDWREWTTCPSQPMHIAGVSDPTPSAKGPMCPLAWASEMHAMGCRYAFAYPVPGSTLNMLSWVLAILPGVVKSPDVAIPVYLDPVYENMVLEKALAMAGVRLAYILNTLFYREARAQYSMWMITA</sequence>
<dbReference type="VEuPathDB" id="FungiDB:Malapachy_3821"/>
<evidence type="ECO:0000256" key="7">
    <source>
        <dbReference type="ARBA" id="ARBA00023180"/>
    </source>
</evidence>
<dbReference type="GO" id="GO:0046872">
    <property type="term" value="F:metal ion binding"/>
    <property type="evidence" value="ECO:0007669"/>
    <property type="project" value="UniProtKB-KW"/>
</dbReference>
<evidence type="ECO:0000256" key="8">
    <source>
        <dbReference type="SAM" id="SignalP"/>
    </source>
</evidence>
<dbReference type="InterPro" id="IPR008947">
    <property type="entry name" value="PLipase_C/P1_nuclease_dom_sf"/>
</dbReference>
<dbReference type="GO" id="GO:0004519">
    <property type="term" value="F:endonuclease activity"/>
    <property type="evidence" value="ECO:0007669"/>
    <property type="project" value="UniProtKB-KW"/>
</dbReference>
<dbReference type="PANTHER" id="PTHR33146:SF29">
    <property type="entry name" value="S1_P1 NUCLEASE"/>
    <property type="match status" value="1"/>
</dbReference>
<dbReference type="STRING" id="77020.A0A0M8MU73"/>
<evidence type="ECO:0000256" key="2">
    <source>
        <dbReference type="ARBA" id="ARBA00022722"/>
    </source>
</evidence>
<dbReference type="PANTHER" id="PTHR33146">
    <property type="entry name" value="ENDONUCLEASE 4"/>
    <property type="match status" value="1"/>
</dbReference>
<keyword evidence="2" id="KW-0540">Nuclease</keyword>
<keyword evidence="3" id="KW-0479">Metal-binding</keyword>
<dbReference type="SUPFAM" id="SSF48537">
    <property type="entry name" value="Phospholipase C/P1 nuclease"/>
    <property type="match status" value="1"/>
</dbReference>
<comment type="similarity">
    <text evidence="1">Belongs to the nuclease type I family.</text>
</comment>
<evidence type="ECO:0000313" key="10">
    <source>
        <dbReference type="Proteomes" id="UP000037751"/>
    </source>
</evidence>
<keyword evidence="4" id="KW-0255">Endonuclease</keyword>
<feature type="chain" id="PRO_5005818690" evidence="8">
    <location>
        <begin position="18"/>
        <end position="358"/>
    </location>
</feature>
<dbReference type="EMBL" id="LGAV01000004">
    <property type="protein sequence ID" value="KOS14424.1"/>
    <property type="molecule type" value="Genomic_DNA"/>
</dbReference>
<keyword evidence="5" id="KW-0378">Hydrolase</keyword>
<dbReference type="Pfam" id="PF02265">
    <property type="entry name" value="S1-P1_nuclease"/>
    <property type="match status" value="1"/>
</dbReference>
<accession>A0A0M8MU73</accession>
<proteinExistence type="inferred from homology"/>
<dbReference type="Gene3D" id="1.10.575.10">
    <property type="entry name" value="P1 Nuclease"/>
    <property type="match status" value="1"/>
</dbReference>
<organism evidence="9 10">
    <name type="scientific">Malassezia pachydermatis</name>
    <dbReference type="NCBI Taxonomy" id="77020"/>
    <lineage>
        <taxon>Eukaryota</taxon>
        <taxon>Fungi</taxon>
        <taxon>Dikarya</taxon>
        <taxon>Basidiomycota</taxon>
        <taxon>Ustilaginomycotina</taxon>
        <taxon>Malasseziomycetes</taxon>
        <taxon>Malasseziales</taxon>
        <taxon>Malasseziaceae</taxon>
        <taxon>Malassezia</taxon>
    </lineage>
</organism>
<reference evidence="9 10" key="1">
    <citation type="submission" date="2015-07" db="EMBL/GenBank/DDBJ databases">
        <title>Draft Genome Sequence of Malassezia furfur CBS1878 and Malassezia pachydermatis CBS1879.</title>
        <authorList>
            <person name="Triana S."/>
            <person name="Ohm R."/>
            <person name="Gonzalez A."/>
            <person name="DeCock H."/>
            <person name="Restrepo S."/>
            <person name="Celis A."/>
        </authorList>
    </citation>
    <scope>NUCLEOTIDE SEQUENCE [LARGE SCALE GENOMIC DNA]</scope>
    <source>
        <strain evidence="9 10">CBS 1879</strain>
    </source>
</reference>
<dbReference type="Proteomes" id="UP000037751">
    <property type="component" value="Unassembled WGS sequence"/>
</dbReference>